<evidence type="ECO:0000259" key="1">
    <source>
        <dbReference type="Pfam" id="PF12770"/>
    </source>
</evidence>
<dbReference type="PANTHER" id="PTHR48125">
    <property type="entry name" value="LP07818P1"/>
    <property type="match status" value="1"/>
</dbReference>
<evidence type="ECO:0000313" key="3">
    <source>
        <dbReference type="Proteomes" id="UP001516061"/>
    </source>
</evidence>
<dbReference type="RefSeq" id="WP_173804302.1">
    <property type="nucleotide sequence ID" value="NZ_JABSNM010000003.1"/>
</dbReference>
<reference evidence="2 3" key="1">
    <citation type="submission" date="2020-05" db="EMBL/GenBank/DDBJ databases">
        <title>Genomic Encyclopedia of Type Strains, Phase IV (KMG-V): Genome sequencing to study the core and pangenomes of soil and plant-associated prokaryotes.</title>
        <authorList>
            <person name="Whitman W."/>
        </authorList>
    </citation>
    <scope>NUCLEOTIDE SEQUENCE [LARGE SCALE GENOMIC DNA]</scope>
    <source>
        <strain evidence="2 3">C29</strain>
    </source>
</reference>
<dbReference type="Proteomes" id="UP001516061">
    <property type="component" value="Unassembled WGS sequence"/>
</dbReference>
<keyword evidence="3" id="KW-1185">Reference proteome</keyword>
<proteinExistence type="predicted"/>
<dbReference type="InterPro" id="IPR024983">
    <property type="entry name" value="CHAT_dom"/>
</dbReference>
<gene>
    <name evidence="2" type="ORF">HNQ01_001037</name>
</gene>
<dbReference type="EMBL" id="JABSNM010000003">
    <property type="protein sequence ID" value="NRT55327.1"/>
    <property type="molecule type" value="Genomic_DNA"/>
</dbReference>
<protein>
    <recommendedName>
        <fullName evidence="1">CHAT domain-containing protein</fullName>
    </recommendedName>
</protein>
<sequence>MSPRLQVRVCAGDLRDAGVPLLVGHYEHDPIAGPQALIDRELLGGALGERHRLGLYAGALGSATVVLPPPRPGAGLQGAVVTGLGPYDGTLGARELTEAVRTGALRLLLQVRDQFGPGERALALGSLLIGYNSSATLSLETVVEALVRGVIEAGRRFAEVAGPAIRIERLDLIELHTDIALSAARVLQRLETALRTAAWREGLRLDCAATLVEGEGRRPRLGEARGASYWPRLLVGLEGGQLHFLHLGARARAEARGQPLQPGLLGALLQPGGGRDDDLGRMLFHLLVPPEMRDVARQLGQMVLVVDARSAAIPWEMLLADEDGGCRGAPADRPARPPALALEAPLVRQLAGEVWRRQVRRSAGRAALVVGNPRHDRADLPDLPGAEQEAVEIEQVLQRCDHEPVRLSGADASADRVLRQLYRQPLRLVHLSAHGVVDEPQPDGSRRTGVVLSGGLVLTAVELAAMDPVPELVFLNCCHLGRIDAPAPPGVTPPGLAASLAQALIGIGVRCVIAAGWAVDDEGARCFGRTFYEALLGEGRAFGEAVFAARRATWEAGQGRDATWGAFQAYGDPAWRAGRTAAEPRSACAGATEPQLLGTDELIEALRDLRRGAGRDPGDPDGERPRAALQALVDQVPPDWLERATVQAELGRTWAELGQAAPAVALLRRALACRGATLPLQGVEQLAGAELMLARRDDDLALARTALRRLQRLALLRRERGEPAGAEQALAAARLGVAALQARALLASPPGAAQAAALRRLQASLDQGAALLAGDEALTERITLAALRAPQTPPQAATWRRQLQAARRAGRPAGAPVDPLREPRARLAEWLLQPHPAPTGRGAPARPIETLQALWHQALTQRALSLAQHADALARLEDLVWIARALALPADAGDRPRALARELGQLQGMLKATTQASEAPGAPA</sequence>
<feature type="domain" description="CHAT" evidence="1">
    <location>
        <begin position="279"/>
        <end position="572"/>
    </location>
</feature>
<name>A0ABX2G227_9BURK</name>
<comment type="caution">
    <text evidence="2">The sequence shown here is derived from an EMBL/GenBank/DDBJ whole genome shotgun (WGS) entry which is preliminary data.</text>
</comment>
<evidence type="ECO:0000313" key="2">
    <source>
        <dbReference type="EMBL" id="NRT55327.1"/>
    </source>
</evidence>
<accession>A0ABX2G227</accession>
<dbReference type="Pfam" id="PF12770">
    <property type="entry name" value="CHAT"/>
    <property type="match status" value="1"/>
</dbReference>
<organism evidence="2 3">
    <name type="scientific">Sphaerotilus uruguayifluvii</name>
    <dbReference type="NCBI Taxonomy" id="2735897"/>
    <lineage>
        <taxon>Bacteria</taxon>
        <taxon>Pseudomonadati</taxon>
        <taxon>Pseudomonadota</taxon>
        <taxon>Betaproteobacteria</taxon>
        <taxon>Burkholderiales</taxon>
        <taxon>Sphaerotilaceae</taxon>
        <taxon>Sphaerotilus</taxon>
    </lineage>
</organism>
<dbReference type="PANTHER" id="PTHR48125:SF12">
    <property type="entry name" value="AT HOOK TRANSCRIPTION FACTOR FAMILY-RELATED"/>
    <property type="match status" value="1"/>
</dbReference>